<name>A0AA35V613_LACSI</name>
<dbReference type="Proteomes" id="UP001177003">
    <property type="component" value="Chromosome 2"/>
</dbReference>
<dbReference type="EMBL" id="OX465078">
    <property type="protein sequence ID" value="CAI9271174.1"/>
    <property type="molecule type" value="Genomic_DNA"/>
</dbReference>
<evidence type="ECO:0000313" key="1">
    <source>
        <dbReference type="EMBL" id="CAI9271174.1"/>
    </source>
</evidence>
<protein>
    <submittedName>
        <fullName evidence="1">Uncharacterized protein</fullName>
    </submittedName>
</protein>
<organism evidence="1 2">
    <name type="scientific">Lactuca saligna</name>
    <name type="common">Willowleaf lettuce</name>
    <dbReference type="NCBI Taxonomy" id="75948"/>
    <lineage>
        <taxon>Eukaryota</taxon>
        <taxon>Viridiplantae</taxon>
        <taxon>Streptophyta</taxon>
        <taxon>Embryophyta</taxon>
        <taxon>Tracheophyta</taxon>
        <taxon>Spermatophyta</taxon>
        <taxon>Magnoliopsida</taxon>
        <taxon>eudicotyledons</taxon>
        <taxon>Gunneridae</taxon>
        <taxon>Pentapetalae</taxon>
        <taxon>asterids</taxon>
        <taxon>campanulids</taxon>
        <taxon>Asterales</taxon>
        <taxon>Asteraceae</taxon>
        <taxon>Cichorioideae</taxon>
        <taxon>Cichorieae</taxon>
        <taxon>Lactucinae</taxon>
        <taxon>Lactuca</taxon>
    </lineage>
</organism>
<reference evidence="1" key="1">
    <citation type="submission" date="2023-04" db="EMBL/GenBank/DDBJ databases">
        <authorList>
            <person name="Vijverberg K."/>
            <person name="Xiong W."/>
            <person name="Schranz E."/>
        </authorList>
    </citation>
    <scope>NUCLEOTIDE SEQUENCE</scope>
</reference>
<evidence type="ECO:0000313" key="2">
    <source>
        <dbReference type="Proteomes" id="UP001177003"/>
    </source>
</evidence>
<gene>
    <name evidence="1" type="ORF">LSALG_LOCUS11452</name>
</gene>
<dbReference type="AlphaFoldDB" id="A0AA35V613"/>
<sequence length="158" mass="18053">MENFVMNEDRIEKSIAMPSYLPRLFIAPSCLPKFTEVVESVAEMKARLSRKTIQLKESTDKKDQECMEKLHDECSSLRLEIYFLENEAYVLRKELVQRIYLEVTSVKELMAVNELMSVSGVGATPDMQCFGGKICVGDNFPKNVSKAITDAQRLQQTF</sequence>
<proteinExistence type="predicted"/>
<accession>A0AA35V613</accession>
<keyword evidence="2" id="KW-1185">Reference proteome</keyword>